<proteinExistence type="predicted"/>
<reference evidence="2 3" key="1">
    <citation type="submission" date="2017-07" db="EMBL/GenBank/DDBJ databases">
        <title>Leptospira spp. isolated from tropical soils.</title>
        <authorList>
            <person name="Thibeaux R."/>
            <person name="Iraola G."/>
            <person name="Ferres I."/>
            <person name="Bierque E."/>
            <person name="Girault D."/>
            <person name="Soupe-Gilbert M.-E."/>
            <person name="Picardeau M."/>
            <person name="Goarant C."/>
        </authorList>
    </citation>
    <scope>NUCLEOTIDE SEQUENCE [LARGE SCALE GENOMIC DNA]</scope>
    <source>
        <strain evidence="2 3">JW2-C-B1</strain>
    </source>
</reference>
<dbReference type="Proteomes" id="UP000231919">
    <property type="component" value="Unassembled WGS sequence"/>
</dbReference>
<organism evidence="2 3">
    <name type="scientific">Leptospira kmetyi</name>
    <dbReference type="NCBI Taxonomy" id="408139"/>
    <lineage>
        <taxon>Bacteria</taxon>
        <taxon>Pseudomonadati</taxon>
        <taxon>Spirochaetota</taxon>
        <taxon>Spirochaetia</taxon>
        <taxon>Leptospirales</taxon>
        <taxon>Leptospiraceae</taxon>
        <taxon>Leptospira</taxon>
    </lineage>
</organism>
<gene>
    <name evidence="2" type="ORF">CH378_13985</name>
</gene>
<dbReference type="EMBL" id="NPDP01000025">
    <property type="protein sequence ID" value="PJZ29252.1"/>
    <property type="molecule type" value="Genomic_DNA"/>
</dbReference>
<accession>A0ABX4N772</accession>
<feature type="region of interest" description="Disordered" evidence="1">
    <location>
        <begin position="26"/>
        <end position="45"/>
    </location>
</feature>
<keyword evidence="3" id="KW-1185">Reference proteome</keyword>
<sequence>MVYRPTKNLEKILCPLRNQSHVQTIPLNSSETKPKPQKNLHPPKEEEISILIQNKESNSMRHNY</sequence>
<evidence type="ECO:0000313" key="2">
    <source>
        <dbReference type="EMBL" id="PJZ29252.1"/>
    </source>
</evidence>
<evidence type="ECO:0000256" key="1">
    <source>
        <dbReference type="SAM" id="MobiDB-lite"/>
    </source>
</evidence>
<comment type="caution">
    <text evidence="2">The sequence shown here is derived from an EMBL/GenBank/DDBJ whole genome shotgun (WGS) entry which is preliminary data.</text>
</comment>
<name>A0ABX4N772_9LEPT</name>
<protein>
    <submittedName>
        <fullName evidence="2">Uncharacterized protein</fullName>
    </submittedName>
</protein>
<evidence type="ECO:0000313" key="3">
    <source>
        <dbReference type="Proteomes" id="UP000231919"/>
    </source>
</evidence>